<protein>
    <submittedName>
        <fullName evidence="1">Uncharacterized protein</fullName>
    </submittedName>
</protein>
<accession>A0A840CVD1</accession>
<organism evidence="1 2">
    <name type="scientific">Bacteroides reticulotermitis</name>
    <dbReference type="NCBI Taxonomy" id="1133319"/>
    <lineage>
        <taxon>Bacteria</taxon>
        <taxon>Pseudomonadati</taxon>
        <taxon>Bacteroidota</taxon>
        <taxon>Bacteroidia</taxon>
        <taxon>Bacteroidales</taxon>
        <taxon>Bacteroidaceae</taxon>
        <taxon>Bacteroides</taxon>
    </lineage>
</organism>
<dbReference type="Proteomes" id="UP000560658">
    <property type="component" value="Unassembled WGS sequence"/>
</dbReference>
<comment type="caution">
    <text evidence="1">The sequence shown here is derived from an EMBL/GenBank/DDBJ whole genome shotgun (WGS) entry which is preliminary data.</text>
</comment>
<reference evidence="1" key="1">
    <citation type="submission" date="2020-08" db="EMBL/GenBank/DDBJ databases">
        <title>Genomic Encyclopedia of Type Strains, Phase IV (KMG-IV): sequencing the most valuable type-strain genomes for metagenomic binning, comparative biology and taxonomic classification.</title>
        <authorList>
            <person name="Goeker M."/>
        </authorList>
    </citation>
    <scope>NUCLEOTIDE SEQUENCE [LARGE SCALE GENOMIC DNA]</scope>
    <source>
        <strain evidence="1">DSM 105720</strain>
    </source>
</reference>
<dbReference type="EMBL" id="JACIER010000005">
    <property type="protein sequence ID" value="MBB4043840.1"/>
    <property type="molecule type" value="Genomic_DNA"/>
</dbReference>
<dbReference type="RefSeq" id="WP_044161543.1">
    <property type="nucleotide sequence ID" value="NZ_JACIER010000005.1"/>
</dbReference>
<proteinExistence type="predicted"/>
<name>A0A840CVD1_9BACE</name>
<sequence length="60" mass="7074">MDVEKNKEYILDYLNSGEKIEKLLEEVSRLSFNNGWNHCLDKAEQVLSKDEYQKLINGIK</sequence>
<keyword evidence="2" id="KW-1185">Reference proteome</keyword>
<gene>
    <name evidence="1" type="ORF">GGR06_001626</name>
</gene>
<evidence type="ECO:0000313" key="1">
    <source>
        <dbReference type="EMBL" id="MBB4043840.1"/>
    </source>
</evidence>
<dbReference type="AlphaFoldDB" id="A0A840CVD1"/>
<evidence type="ECO:0000313" key="2">
    <source>
        <dbReference type="Proteomes" id="UP000560658"/>
    </source>
</evidence>